<dbReference type="InterPro" id="IPR036873">
    <property type="entry name" value="Rhodanese-like_dom_sf"/>
</dbReference>
<keyword evidence="1" id="KW-1133">Transmembrane helix</keyword>
<evidence type="ECO:0000259" key="2">
    <source>
        <dbReference type="PROSITE" id="PS50206"/>
    </source>
</evidence>
<protein>
    <submittedName>
        <fullName evidence="3">Membrane protein</fullName>
    </submittedName>
</protein>
<evidence type="ECO:0000313" key="4">
    <source>
        <dbReference type="Proteomes" id="UP000648075"/>
    </source>
</evidence>
<dbReference type="Gene3D" id="6.10.140.1340">
    <property type="match status" value="1"/>
</dbReference>
<dbReference type="InterPro" id="IPR050229">
    <property type="entry name" value="GlpE_sulfurtransferase"/>
</dbReference>
<dbReference type="Pfam" id="PF11127">
    <property type="entry name" value="YgaP-like_TM"/>
    <property type="match status" value="1"/>
</dbReference>
<reference evidence="3" key="1">
    <citation type="journal article" date="2014" name="Int. J. Syst. Evol. Microbiol.">
        <title>Complete genome sequence of Corynebacterium casei LMG S-19264T (=DSM 44701T), isolated from a smear-ripened cheese.</title>
        <authorList>
            <consortium name="US DOE Joint Genome Institute (JGI-PGF)"/>
            <person name="Walter F."/>
            <person name="Albersmeier A."/>
            <person name="Kalinowski J."/>
            <person name="Ruckert C."/>
        </authorList>
    </citation>
    <scope>NUCLEOTIDE SEQUENCE</scope>
    <source>
        <strain evidence="3">KCTC 32255</strain>
    </source>
</reference>
<feature type="transmembrane region" description="Helical" evidence="1">
    <location>
        <begin position="118"/>
        <end position="140"/>
    </location>
</feature>
<keyword evidence="1" id="KW-0812">Transmembrane</keyword>
<dbReference type="PANTHER" id="PTHR43031">
    <property type="entry name" value="FAD-DEPENDENT OXIDOREDUCTASE"/>
    <property type="match status" value="1"/>
</dbReference>
<keyword evidence="1" id="KW-0472">Membrane</keyword>
<gene>
    <name evidence="3" type="ORF">GCM10011614_03840</name>
</gene>
<evidence type="ECO:0000256" key="1">
    <source>
        <dbReference type="SAM" id="Phobius"/>
    </source>
</evidence>
<dbReference type="Proteomes" id="UP000648075">
    <property type="component" value="Unassembled WGS sequence"/>
</dbReference>
<dbReference type="InterPro" id="IPR021309">
    <property type="entry name" value="YgaP-like_TM"/>
</dbReference>
<dbReference type="PANTHER" id="PTHR43031:SF7">
    <property type="entry name" value="NITRIC OXIDE REDUCTASE FLRD-NAD(+) REDUCTASE"/>
    <property type="match status" value="1"/>
</dbReference>
<dbReference type="PROSITE" id="PS50206">
    <property type="entry name" value="RHODANESE_3"/>
    <property type="match status" value="1"/>
</dbReference>
<reference evidence="3" key="2">
    <citation type="submission" date="2020-09" db="EMBL/GenBank/DDBJ databases">
        <authorList>
            <person name="Sun Q."/>
            <person name="Kim S."/>
        </authorList>
    </citation>
    <scope>NUCLEOTIDE SEQUENCE</scope>
    <source>
        <strain evidence="3">KCTC 32255</strain>
    </source>
</reference>
<comment type="caution">
    <text evidence="3">The sequence shown here is derived from an EMBL/GenBank/DDBJ whole genome shotgun (WGS) entry which is preliminary data.</text>
</comment>
<keyword evidence="4" id="KW-1185">Reference proteome</keyword>
<dbReference type="EMBL" id="BMZA01000001">
    <property type="protein sequence ID" value="GGY92316.1"/>
    <property type="molecule type" value="Genomic_DNA"/>
</dbReference>
<dbReference type="SMART" id="SM00450">
    <property type="entry name" value="RHOD"/>
    <property type="match status" value="1"/>
</dbReference>
<proteinExistence type="predicted"/>
<feature type="transmembrane region" description="Helical" evidence="1">
    <location>
        <begin position="146"/>
        <end position="167"/>
    </location>
</feature>
<organism evidence="3 4">
    <name type="scientific">Novosphingobium colocasiae</name>
    <dbReference type="NCBI Taxonomy" id="1256513"/>
    <lineage>
        <taxon>Bacteria</taxon>
        <taxon>Pseudomonadati</taxon>
        <taxon>Pseudomonadota</taxon>
        <taxon>Alphaproteobacteria</taxon>
        <taxon>Sphingomonadales</taxon>
        <taxon>Sphingomonadaceae</taxon>
        <taxon>Novosphingobium</taxon>
    </lineage>
</organism>
<dbReference type="Gene3D" id="3.40.250.10">
    <property type="entry name" value="Rhodanese-like domain"/>
    <property type="match status" value="1"/>
</dbReference>
<dbReference type="RefSeq" id="WP_189619395.1">
    <property type="nucleotide sequence ID" value="NZ_BMZA01000001.1"/>
</dbReference>
<sequence>MTATLHKLSPQDVHTRIAAGRAVLVDIREADEFARAHIPGALSQPLSALEQAHLGVDPATDVVFTCRTGMRTAGACDRLAAAAQGDAYVLDGGLEAWSRAGLPVAQDRSAPLEINRQVQIAAGTLILTGVILGFLVAPGWFGLSGFVGAGLTFAGLTGTCGMARVLMLAPWNRAARA</sequence>
<evidence type="ECO:0000313" key="3">
    <source>
        <dbReference type="EMBL" id="GGY92316.1"/>
    </source>
</evidence>
<accession>A0A918P8V7</accession>
<name>A0A918P8V7_9SPHN</name>
<dbReference type="SUPFAM" id="SSF52821">
    <property type="entry name" value="Rhodanese/Cell cycle control phosphatase"/>
    <property type="match status" value="1"/>
</dbReference>
<dbReference type="Pfam" id="PF00581">
    <property type="entry name" value="Rhodanese"/>
    <property type="match status" value="1"/>
</dbReference>
<dbReference type="InterPro" id="IPR001763">
    <property type="entry name" value="Rhodanese-like_dom"/>
</dbReference>
<dbReference type="AlphaFoldDB" id="A0A918P8V7"/>
<feature type="domain" description="Rhodanese" evidence="2">
    <location>
        <begin position="18"/>
        <end position="106"/>
    </location>
</feature>